<proteinExistence type="predicted"/>
<evidence type="ECO:0000313" key="2">
    <source>
        <dbReference type="EMBL" id="LAB53626.1"/>
    </source>
</evidence>
<accession>A0A2D4P909</accession>
<sequence>MRHMCACNYLMHDQDSTNIKELVSIMYKSFKNLFVNLNVIVVVSGTSLFQLNHKAFRMNYLIVDEGYRNCGIGGPNSYRLQQCCQRNWLCSQRRWWAEEDFF</sequence>
<keyword evidence="1" id="KW-0472">Membrane</keyword>
<keyword evidence="1" id="KW-0812">Transmembrane</keyword>
<keyword evidence="1" id="KW-1133">Transmembrane helix</keyword>
<reference evidence="2" key="1">
    <citation type="submission" date="2017-07" db="EMBL/GenBank/DDBJ databases">
        <authorList>
            <person name="Mikheyev A."/>
            <person name="Grau M."/>
        </authorList>
    </citation>
    <scope>NUCLEOTIDE SEQUENCE</scope>
    <source>
        <tissue evidence="2">Venom_gland</tissue>
    </source>
</reference>
<name>A0A2D4P909_MICSU</name>
<protein>
    <submittedName>
        <fullName evidence="2">Uncharacterized protein</fullName>
    </submittedName>
</protein>
<dbReference type="EMBL" id="IACN01048689">
    <property type="protein sequence ID" value="LAB53626.1"/>
    <property type="molecule type" value="Transcribed_RNA"/>
</dbReference>
<dbReference type="AlphaFoldDB" id="A0A2D4P909"/>
<evidence type="ECO:0000256" key="1">
    <source>
        <dbReference type="SAM" id="Phobius"/>
    </source>
</evidence>
<feature type="transmembrane region" description="Helical" evidence="1">
    <location>
        <begin position="33"/>
        <end position="51"/>
    </location>
</feature>
<reference evidence="2" key="2">
    <citation type="submission" date="2017-11" db="EMBL/GenBank/DDBJ databases">
        <title>Coralsnake Venomics: Analyses of Venom Gland Transcriptomes and Proteomes of Six Brazilian Taxa.</title>
        <authorList>
            <person name="Aird S.D."/>
            <person name="Jorge da Silva N."/>
            <person name="Qiu L."/>
            <person name="Villar-Briones A."/>
            <person name="Aparecida-Saddi V."/>
            <person name="Campos-Telles M.P."/>
            <person name="Grau M."/>
            <person name="Mikheyev A.S."/>
        </authorList>
    </citation>
    <scope>NUCLEOTIDE SEQUENCE</scope>
    <source>
        <tissue evidence="2">Venom_gland</tissue>
    </source>
</reference>
<organism evidence="2">
    <name type="scientific">Micrurus surinamensis</name>
    <name type="common">Surinam coral snake</name>
    <dbReference type="NCBI Taxonomy" id="129470"/>
    <lineage>
        <taxon>Eukaryota</taxon>
        <taxon>Metazoa</taxon>
        <taxon>Chordata</taxon>
        <taxon>Craniata</taxon>
        <taxon>Vertebrata</taxon>
        <taxon>Euteleostomi</taxon>
        <taxon>Lepidosauria</taxon>
        <taxon>Squamata</taxon>
        <taxon>Bifurcata</taxon>
        <taxon>Unidentata</taxon>
        <taxon>Episquamata</taxon>
        <taxon>Toxicofera</taxon>
        <taxon>Serpentes</taxon>
        <taxon>Colubroidea</taxon>
        <taxon>Elapidae</taxon>
        <taxon>Elapinae</taxon>
        <taxon>Micrurus</taxon>
    </lineage>
</organism>